<proteinExistence type="predicted"/>
<organism evidence="2 3">
    <name type="scientific">Prorocentrum cordatum</name>
    <dbReference type="NCBI Taxonomy" id="2364126"/>
    <lineage>
        <taxon>Eukaryota</taxon>
        <taxon>Sar</taxon>
        <taxon>Alveolata</taxon>
        <taxon>Dinophyceae</taxon>
        <taxon>Prorocentrales</taxon>
        <taxon>Prorocentraceae</taxon>
        <taxon>Prorocentrum</taxon>
    </lineage>
</organism>
<sequence length="115" mass="11945">MNREREGKDKKKNAALPLPAAAAAAAPTAAAKHCEKIAVDPSPSHGGSRGPKKRTTAANSLEPAAARPEQRLGQEKKELRKIRDSFAFQLRAARARIAKAAAAEAPTATAAGAGR</sequence>
<feature type="region of interest" description="Disordered" evidence="1">
    <location>
        <begin position="38"/>
        <end position="78"/>
    </location>
</feature>
<reference evidence="2" key="1">
    <citation type="submission" date="2023-10" db="EMBL/GenBank/DDBJ databases">
        <authorList>
            <person name="Chen Y."/>
            <person name="Shah S."/>
            <person name="Dougan E. K."/>
            <person name="Thang M."/>
            <person name="Chan C."/>
        </authorList>
    </citation>
    <scope>NUCLEOTIDE SEQUENCE [LARGE SCALE GENOMIC DNA]</scope>
</reference>
<evidence type="ECO:0000313" key="3">
    <source>
        <dbReference type="Proteomes" id="UP001189429"/>
    </source>
</evidence>
<gene>
    <name evidence="2" type="ORF">PCOR1329_LOCUS3316</name>
</gene>
<name>A0ABN9PIS7_9DINO</name>
<evidence type="ECO:0008006" key="4">
    <source>
        <dbReference type="Google" id="ProtNLM"/>
    </source>
</evidence>
<dbReference type="Proteomes" id="UP001189429">
    <property type="component" value="Unassembled WGS sequence"/>
</dbReference>
<dbReference type="EMBL" id="CAUYUJ010000849">
    <property type="protein sequence ID" value="CAK0792849.1"/>
    <property type="molecule type" value="Genomic_DNA"/>
</dbReference>
<keyword evidence="3" id="KW-1185">Reference proteome</keyword>
<evidence type="ECO:0000256" key="1">
    <source>
        <dbReference type="SAM" id="MobiDB-lite"/>
    </source>
</evidence>
<comment type="caution">
    <text evidence="2">The sequence shown here is derived from an EMBL/GenBank/DDBJ whole genome shotgun (WGS) entry which is preliminary data.</text>
</comment>
<evidence type="ECO:0000313" key="2">
    <source>
        <dbReference type="EMBL" id="CAK0792849.1"/>
    </source>
</evidence>
<accession>A0ABN9PIS7</accession>
<protein>
    <recommendedName>
        <fullName evidence="4">Ribosome biogenesis protein NOP53</fullName>
    </recommendedName>
</protein>
<feature type="compositionally biased region" description="Basic and acidic residues" evidence="1">
    <location>
        <begin position="68"/>
        <end position="78"/>
    </location>
</feature>